<feature type="transmembrane region" description="Helical" evidence="7">
    <location>
        <begin position="420"/>
        <end position="443"/>
    </location>
</feature>
<comment type="similarity">
    <text evidence="2">Belongs to the polysaccharide synthase family.</text>
</comment>
<reference evidence="8" key="1">
    <citation type="submission" date="2022-02" db="EMBL/GenBank/DDBJ databases">
        <title>Qipengyuania spongiae sp. nov., isolated from marine sponge.</title>
        <authorList>
            <person name="Li Z."/>
            <person name="Zhang M."/>
        </authorList>
    </citation>
    <scope>NUCLEOTIDE SEQUENCE</scope>
    <source>
        <strain evidence="8">PHS-Z21</strain>
    </source>
</reference>
<feature type="transmembrane region" description="Helical" evidence="7">
    <location>
        <begin position="379"/>
        <end position="399"/>
    </location>
</feature>
<dbReference type="PANTHER" id="PTHR30250">
    <property type="entry name" value="PST FAMILY PREDICTED COLANIC ACID TRANSPORTER"/>
    <property type="match status" value="1"/>
</dbReference>
<name>A0ABY5T3J7_9SPHN</name>
<dbReference type="RefSeq" id="WP_265559046.1">
    <property type="nucleotide sequence ID" value="NZ_CP092471.1"/>
</dbReference>
<evidence type="ECO:0000256" key="1">
    <source>
        <dbReference type="ARBA" id="ARBA00004651"/>
    </source>
</evidence>
<feature type="transmembrane region" description="Helical" evidence="7">
    <location>
        <begin position="89"/>
        <end position="108"/>
    </location>
</feature>
<accession>A0ABY5T3J7</accession>
<keyword evidence="4 7" id="KW-0812">Transmembrane</keyword>
<keyword evidence="3" id="KW-1003">Cell membrane</keyword>
<comment type="subcellular location">
    <subcellularLocation>
        <location evidence="1">Cell membrane</location>
        <topology evidence="1">Multi-pass membrane protein</topology>
    </subcellularLocation>
</comment>
<keyword evidence="9" id="KW-1185">Reference proteome</keyword>
<feature type="transmembrane region" description="Helical" evidence="7">
    <location>
        <begin position="357"/>
        <end position="373"/>
    </location>
</feature>
<evidence type="ECO:0000256" key="4">
    <source>
        <dbReference type="ARBA" id="ARBA00022692"/>
    </source>
</evidence>
<feature type="transmembrane region" description="Helical" evidence="7">
    <location>
        <begin position="44"/>
        <end position="68"/>
    </location>
</feature>
<keyword evidence="6 7" id="KW-0472">Membrane</keyword>
<evidence type="ECO:0000313" key="8">
    <source>
        <dbReference type="EMBL" id="UVI39559.1"/>
    </source>
</evidence>
<evidence type="ECO:0000256" key="5">
    <source>
        <dbReference type="ARBA" id="ARBA00022989"/>
    </source>
</evidence>
<dbReference type="InterPro" id="IPR050833">
    <property type="entry name" value="Poly_Biosynth_Transport"/>
</dbReference>
<dbReference type="Pfam" id="PF13440">
    <property type="entry name" value="Polysacc_synt_3"/>
    <property type="match status" value="1"/>
</dbReference>
<dbReference type="CDD" id="cd13127">
    <property type="entry name" value="MATE_tuaB_like"/>
    <property type="match status" value="1"/>
</dbReference>
<evidence type="ECO:0000256" key="3">
    <source>
        <dbReference type="ARBA" id="ARBA00022475"/>
    </source>
</evidence>
<evidence type="ECO:0000313" key="9">
    <source>
        <dbReference type="Proteomes" id="UP001065265"/>
    </source>
</evidence>
<feature type="transmembrane region" description="Helical" evidence="7">
    <location>
        <begin position="146"/>
        <end position="167"/>
    </location>
</feature>
<feature type="transmembrane region" description="Helical" evidence="7">
    <location>
        <begin position="288"/>
        <end position="305"/>
    </location>
</feature>
<evidence type="ECO:0000256" key="7">
    <source>
        <dbReference type="SAM" id="Phobius"/>
    </source>
</evidence>
<feature type="transmembrane region" description="Helical" evidence="7">
    <location>
        <begin position="12"/>
        <end position="38"/>
    </location>
</feature>
<evidence type="ECO:0000256" key="2">
    <source>
        <dbReference type="ARBA" id="ARBA00007430"/>
    </source>
</evidence>
<dbReference type="Proteomes" id="UP001065265">
    <property type="component" value="Chromosome"/>
</dbReference>
<feature type="transmembrane region" description="Helical" evidence="7">
    <location>
        <begin position="173"/>
        <end position="194"/>
    </location>
</feature>
<organism evidence="8 9">
    <name type="scientific">Qipengyuania spongiae</name>
    <dbReference type="NCBI Taxonomy" id="2909673"/>
    <lineage>
        <taxon>Bacteria</taxon>
        <taxon>Pseudomonadati</taxon>
        <taxon>Pseudomonadota</taxon>
        <taxon>Alphaproteobacteria</taxon>
        <taxon>Sphingomonadales</taxon>
        <taxon>Erythrobacteraceae</taxon>
        <taxon>Qipengyuania</taxon>
    </lineage>
</organism>
<evidence type="ECO:0000256" key="6">
    <source>
        <dbReference type="ARBA" id="ARBA00023136"/>
    </source>
</evidence>
<keyword evidence="5 7" id="KW-1133">Transmembrane helix</keyword>
<feature type="transmembrane region" description="Helical" evidence="7">
    <location>
        <begin position="317"/>
        <end position="336"/>
    </location>
</feature>
<protein>
    <submittedName>
        <fullName evidence="8">Lipopolysaccharide biosynthesis protein</fullName>
    </submittedName>
</protein>
<feature type="transmembrane region" description="Helical" evidence="7">
    <location>
        <begin position="449"/>
        <end position="475"/>
    </location>
</feature>
<sequence>MTGTKKLLLKGAGWMALARAVVNAIAFVSTLVLARILVPEDFGLVAIAEAFAVILASLTELSLANALIRHDEPEEHHFHTVWTLNFTRAAILAAAMAALAIPVASLYGDPRLGPILFVLAASTLLSGAENPKLVHFERNLIFRQEFVLNVGAKLLSFIVAITVALLFRSYWALVLGAAAAVVARVTLSYVLIGYRPRPSLAGYRELLSFSIWLTFAEGIQTINNRSVPLAIGFFVSPASLGQYTMGVRLAQMPITQGIAPLRRTLFPAFSRIRHDAARLRAAYGRAQAYLCTVAFPVACGLAVLAEPLVRTLIGEKWLPAVPILQVLSVTAALEIMENTNALAMALDRTKDLFMRNLRVFFVRIPLIVAGALAGDRIGIGIVMGVVIGRSAASVLNMVWNMQLVRSAIAVPLRAQLARGLRPAIASIVMVGCVWAMVGLGPALSEGAEAVAWLSIFAACGAAIYALALGSVWLVAGKPDGPESEVIALVGGLIRKRRERRL</sequence>
<gene>
    <name evidence="8" type="ORF">L1F33_00920</name>
</gene>
<dbReference type="PANTHER" id="PTHR30250:SF10">
    <property type="entry name" value="LIPOPOLYSACCHARIDE BIOSYNTHESIS PROTEIN WZXC"/>
    <property type="match status" value="1"/>
</dbReference>
<proteinExistence type="inferred from homology"/>
<dbReference type="EMBL" id="CP092471">
    <property type="protein sequence ID" value="UVI39559.1"/>
    <property type="molecule type" value="Genomic_DNA"/>
</dbReference>